<dbReference type="GO" id="GO:0009898">
    <property type="term" value="C:cytoplasmic side of plasma membrane"/>
    <property type="evidence" value="ECO:0007669"/>
    <property type="project" value="TreeGrafter"/>
</dbReference>
<dbReference type="InterPro" id="IPR005024">
    <property type="entry name" value="Snf7_fam"/>
</dbReference>
<feature type="compositionally biased region" description="Low complexity" evidence="1">
    <location>
        <begin position="424"/>
        <end position="438"/>
    </location>
</feature>
<sequence length="438" mass="49326">MNSSVSEFIRREVPDWDDEVVATARFKALSGQRSDWEPKFLFWRDLILKVARHLGVFIVRSSEVKDNWFDRGGLTPLCIDRVLLEMYNTGDILRHKDLVDPTTGRLSQLFKRVVNLIGVSRPSFPEEIIEEYLILSIPLQEKAAEVVKLLSESHWTSFCIITMGEFQKICNGSTEASAVLSYLSGRGKARYLSMSKTDFIEGVKVSLAKEDVPTISSLDYDVLRLIWTKEKLQRQLDVIDRRYEMSRKSALNCMKSGNKQVALRHAKQLKLTSEGREKCTSLLNRVEEVLTVIANAESTKKVVEAIEIGARAIKGSRISAEEVQVCLEELDESVASQKQVEDVLVSAPIHCTDIEDEDLEEEFKKLEMELGDETPRTQISRPAANISSRVEEIQKLDVSVCDTSSELKIADGATREAVPRESAESLSNKLSNLKLEAA</sequence>
<dbReference type="GO" id="GO:0005771">
    <property type="term" value="C:multivesicular body"/>
    <property type="evidence" value="ECO:0007669"/>
    <property type="project" value="TreeGrafter"/>
</dbReference>
<dbReference type="GO" id="GO:0032511">
    <property type="term" value="P:late endosome to vacuole transport via multivesicular body sorting pathway"/>
    <property type="evidence" value="ECO:0007669"/>
    <property type="project" value="TreeGrafter"/>
</dbReference>
<evidence type="ECO:0000313" key="3">
    <source>
        <dbReference type="Proteomes" id="UP000195402"/>
    </source>
</evidence>
<dbReference type="InParanoid" id="A0A200R1Q7"/>
<accession>A0A200R1Q7</accession>
<dbReference type="Pfam" id="PF03357">
    <property type="entry name" value="Snf7"/>
    <property type="match status" value="1"/>
</dbReference>
<proteinExistence type="predicted"/>
<evidence type="ECO:0000256" key="1">
    <source>
        <dbReference type="SAM" id="MobiDB-lite"/>
    </source>
</evidence>
<protein>
    <submittedName>
        <fullName evidence="2">Snf7</fullName>
    </submittedName>
</protein>
<organism evidence="2 3">
    <name type="scientific">Macleaya cordata</name>
    <name type="common">Five-seeded plume-poppy</name>
    <name type="synonym">Bocconia cordata</name>
    <dbReference type="NCBI Taxonomy" id="56857"/>
    <lineage>
        <taxon>Eukaryota</taxon>
        <taxon>Viridiplantae</taxon>
        <taxon>Streptophyta</taxon>
        <taxon>Embryophyta</taxon>
        <taxon>Tracheophyta</taxon>
        <taxon>Spermatophyta</taxon>
        <taxon>Magnoliopsida</taxon>
        <taxon>Ranunculales</taxon>
        <taxon>Papaveraceae</taxon>
        <taxon>Papaveroideae</taxon>
        <taxon>Macleaya</taxon>
    </lineage>
</organism>
<dbReference type="Gene3D" id="6.10.140.1230">
    <property type="match status" value="1"/>
</dbReference>
<feature type="compositionally biased region" description="Basic and acidic residues" evidence="1">
    <location>
        <begin position="413"/>
        <end position="423"/>
    </location>
</feature>
<dbReference type="Pfam" id="PF25880">
    <property type="entry name" value="WHD_CHMP7_1st"/>
    <property type="match status" value="1"/>
</dbReference>
<dbReference type="Proteomes" id="UP000195402">
    <property type="component" value="Unassembled WGS sequence"/>
</dbReference>
<comment type="caution">
    <text evidence="2">The sequence shown here is derived from an EMBL/GenBank/DDBJ whole genome shotgun (WGS) entry which is preliminary data.</text>
</comment>
<dbReference type="STRING" id="56857.A0A200R1Q7"/>
<dbReference type="GO" id="GO:0006900">
    <property type="term" value="P:vesicle budding from membrane"/>
    <property type="evidence" value="ECO:0007669"/>
    <property type="project" value="TreeGrafter"/>
</dbReference>
<dbReference type="OMA" id="LQLQFMR"/>
<evidence type="ECO:0000313" key="2">
    <source>
        <dbReference type="EMBL" id="OVA16608.1"/>
    </source>
</evidence>
<dbReference type="GO" id="GO:0000815">
    <property type="term" value="C:ESCRT III complex"/>
    <property type="evidence" value="ECO:0007669"/>
    <property type="project" value="TreeGrafter"/>
</dbReference>
<name>A0A200R1Q7_MACCD</name>
<dbReference type="PANTHER" id="PTHR22761:SF7">
    <property type="entry name" value="SNF7 FAMILY PROTEIN"/>
    <property type="match status" value="1"/>
</dbReference>
<gene>
    <name evidence="2" type="ORF">BVC80_1543g40</name>
</gene>
<dbReference type="AlphaFoldDB" id="A0A200R1Q7"/>
<dbReference type="FunCoup" id="A0A200R1Q7">
    <property type="interactions" value="2878"/>
</dbReference>
<dbReference type="EMBL" id="MVGT01000481">
    <property type="protein sequence ID" value="OVA16608.1"/>
    <property type="molecule type" value="Genomic_DNA"/>
</dbReference>
<reference evidence="2 3" key="1">
    <citation type="journal article" date="2017" name="Mol. Plant">
        <title>The Genome of Medicinal Plant Macleaya cordata Provides New Insights into Benzylisoquinoline Alkaloids Metabolism.</title>
        <authorList>
            <person name="Liu X."/>
            <person name="Liu Y."/>
            <person name="Huang P."/>
            <person name="Ma Y."/>
            <person name="Qing Z."/>
            <person name="Tang Q."/>
            <person name="Cao H."/>
            <person name="Cheng P."/>
            <person name="Zheng Y."/>
            <person name="Yuan Z."/>
            <person name="Zhou Y."/>
            <person name="Liu J."/>
            <person name="Tang Z."/>
            <person name="Zhuo Y."/>
            <person name="Zhang Y."/>
            <person name="Yu L."/>
            <person name="Huang J."/>
            <person name="Yang P."/>
            <person name="Peng Q."/>
            <person name="Zhang J."/>
            <person name="Jiang W."/>
            <person name="Zhang Z."/>
            <person name="Lin K."/>
            <person name="Ro D.K."/>
            <person name="Chen X."/>
            <person name="Xiong X."/>
            <person name="Shang Y."/>
            <person name="Huang S."/>
            <person name="Zeng J."/>
        </authorList>
    </citation>
    <scope>NUCLEOTIDE SEQUENCE [LARGE SCALE GENOMIC DNA]</scope>
    <source>
        <strain evidence="3">cv. BLH2017</strain>
        <tissue evidence="2">Root</tissue>
    </source>
</reference>
<feature type="region of interest" description="Disordered" evidence="1">
    <location>
        <begin position="412"/>
        <end position="438"/>
    </location>
</feature>
<keyword evidence="3" id="KW-1185">Reference proteome</keyword>
<dbReference type="PANTHER" id="PTHR22761">
    <property type="entry name" value="CHARGED MULTIVESICULAR BODY PROTEIN"/>
    <property type="match status" value="1"/>
</dbReference>
<dbReference type="OrthoDB" id="10250120at2759"/>